<protein>
    <submittedName>
        <fullName evidence="1">Phage tail protein</fullName>
    </submittedName>
</protein>
<name>A0A7C4AK56_9BACT</name>
<reference evidence="1" key="1">
    <citation type="journal article" date="2020" name="mSystems">
        <title>Genome- and Community-Level Interaction Insights into Carbon Utilization and Element Cycling Functions of Hydrothermarchaeota in Hydrothermal Sediment.</title>
        <authorList>
            <person name="Zhou Z."/>
            <person name="Liu Y."/>
            <person name="Xu W."/>
            <person name="Pan J."/>
            <person name="Luo Z.H."/>
            <person name="Li M."/>
        </authorList>
    </citation>
    <scope>NUCLEOTIDE SEQUENCE [LARGE SCALE GENOMIC DNA]</scope>
    <source>
        <strain evidence="1">SpSt-788</strain>
    </source>
</reference>
<dbReference type="EMBL" id="DTHO01000067">
    <property type="protein sequence ID" value="HGH00039.1"/>
    <property type="molecule type" value="Genomic_DNA"/>
</dbReference>
<proteinExistence type="predicted"/>
<dbReference type="Pfam" id="PF06995">
    <property type="entry name" value="Phage_P2_GpU"/>
    <property type="match status" value="1"/>
</dbReference>
<evidence type="ECO:0000313" key="1">
    <source>
        <dbReference type="EMBL" id="HGH00039.1"/>
    </source>
</evidence>
<dbReference type="AlphaFoldDB" id="A0A7C4AK56"/>
<comment type="caution">
    <text evidence="1">The sequence shown here is derived from an EMBL/GenBank/DDBJ whole genome shotgun (WGS) entry which is preliminary data.</text>
</comment>
<accession>A0A7C4AK56</accession>
<sequence>MKIGVLGDIAFEVSEKYINSIIEIKRQSNWKYAEHEIVKGKSRLQRLGRQLDTVTFTGRFVDYFCNPLSEIKRLKAEAEKKEPLVLVLGDEVFGDFVIESISETWQETDGVGNPRIIEFEVQLKEYF</sequence>
<organism evidence="1">
    <name type="scientific">Thermodesulfovibrio aggregans</name>
    <dbReference type="NCBI Taxonomy" id="86166"/>
    <lineage>
        <taxon>Bacteria</taxon>
        <taxon>Pseudomonadati</taxon>
        <taxon>Nitrospirota</taxon>
        <taxon>Thermodesulfovibrionia</taxon>
        <taxon>Thermodesulfovibrionales</taxon>
        <taxon>Thermodesulfovibrionaceae</taxon>
        <taxon>Thermodesulfovibrio</taxon>
    </lineage>
</organism>
<gene>
    <name evidence="1" type="ORF">ENV75_06305</name>
</gene>
<dbReference type="InterPro" id="IPR009734">
    <property type="entry name" value="Myoviridae_GpU"/>
</dbReference>